<organism evidence="3 4">
    <name type="scientific">Saccharomycopsis crataegensis</name>
    <dbReference type="NCBI Taxonomy" id="43959"/>
    <lineage>
        <taxon>Eukaryota</taxon>
        <taxon>Fungi</taxon>
        <taxon>Dikarya</taxon>
        <taxon>Ascomycota</taxon>
        <taxon>Saccharomycotina</taxon>
        <taxon>Saccharomycetes</taxon>
        <taxon>Saccharomycopsidaceae</taxon>
        <taxon>Saccharomycopsis</taxon>
    </lineage>
</organism>
<proteinExistence type="predicted"/>
<evidence type="ECO:0000256" key="1">
    <source>
        <dbReference type="SAM" id="MobiDB-lite"/>
    </source>
</evidence>
<dbReference type="Pfam" id="PF10358">
    <property type="entry name" value="NT-C2"/>
    <property type="match status" value="1"/>
</dbReference>
<feature type="region of interest" description="Disordered" evidence="1">
    <location>
        <begin position="46"/>
        <end position="69"/>
    </location>
</feature>
<evidence type="ECO:0000259" key="2">
    <source>
        <dbReference type="PROSITE" id="PS51840"/>
    </source>
</evidence>
<evidence type="ECO:0000313" key="4">
    <source>
        <dbReference type="Proteomes" id="UP001360560"/>
    </source>
</evidence>
<dbReference type="InterPro" id="IPR019448">
    <property type="entry name" value="NT-C2"/>
</dbReference>
<dbReference type="AlphaFoldDB" id="A0AAV5QL17"/>
<protein>
    <recommendedName>
        <fullName evidence="2">C2 NT-type domain-containing protein</fullName>
    </recommendedName>
</protein>
<keyword evidence="4" id="KW-1185">Reference proteome</keyword>
<gene>
    <name evidence="3" type="ORF">DASC09_029750</name>
</gene>
<feature type="region of interest" description="Disordered" evidence="1">
    <location>
        <begin position="423"/>
        <end position="467"/>
    </location>
</feature>
<dbReference type="GeneID" id="90073629"/>
<dbReference type="PANTHER" id="PTHR21456">
    <property type="entry name" value="FAMILY WITH SEQUENCE SIMILARITY 102"/>
    <property type="match status" value="1"/>
</dbReference>
<name>A0AAV5QL17_9ASCO</name>
<dbReference type="InterPro" id="IPR039931">
    <property type="entry name" value="EEIG1/2-like"/>
</dbReference>
<feature type="region of interest" description="Disordered" evidence="1">
    <location>
        <begin position="303"/>
        <end position="336"/>
    </location>
</feature>
<dbReference type="PROSITE" id="PS51840">
    <property type="entry name" value="C2_NT"/>
    <property type="match status" value="1"/>
</dbReference>
<sequence>MLSNLSSKKSRKTRFDLSFSVMDLTNLPQLTGLCYVKWAVKDSASHPISKPLSTSSSAIPSSGFLSTSGIRSASSTLEKSSRGFTSSADPSTGDSSYNSSIFGNSFKGTTVPKTIDNHKVKFDISQKVPAVKFETNRKIRNRFIQLEDRFLILDIYVEANTTTDNSAVGEGKSQEIVHNQEKKTFLGQVKINLVDYIFKNFDCDKLSFSHSNNLSIDKYLLQESKINSILSVAIKLELVKGHYQDFSNRDFIKNGVYESSVPANNTLSANDGAHLKKTMSKNSSIQDETSDYLASNWSHHGDNISSMKSERGKTGSKFSEGLSISEKASKHGSSNSISKSMLHDEFENTINIGENSNINNVDIITKLYYKTFKVPWDERPNEFNPKECIDDIFVGGNGWKRTVDGVNLIDLDYTDLSNNQVAENNNRNHNGNKARPYFSPPLETDERKNMDNRQNSTDDHCRLKTPKFTTPNLSIPRIFLSNHNDSPQLGGITSPDVEYITPLNPKLRKMKDGSSTSTRIKR</sequence>
<comment type="caution">
    <text evidence="3">The sequence shown here is derived from an EMBL/GenBank/DDBJ whole genome shotgun (WGS) entry which is preliminary data.</text>
</comment>
<accession>A0AAV5QL17</accession>
<feature type="compositionally biased region" description="Low complexity" evidence="1">
    <location>
        <begin position="46"/>
        <end position="62"/>
    </location>
</feature>
<evidence type="ECO:0000313" key="3">
    <source>
        <dbReference type="EMBL" id="GMM35650.1"/>
    </source>
</evidence>
<dbReference type="EMBL" id="BTFZ01000010">
    <property type="protein sequence ID" value="GMM35650.1"/>
    <property type="molecule type" value="Genomic_DNA"/>
</dbReference>
<feature type="domain" description="C2 NT-type" evidence="2">
    <location>
        <begin position="5"/>
        <end position="238"/>
    </location>
</feature>
<feature type="compositionally biased region" description="Basic and acidic residues" evidence="1">
    <location>
        <begin position="444"/>
        <end position="462"/>
    </location>
</feature>
<dbReference type="Proteomes" id="UP001360560">
    <property type="component" value="Unassembled WGS sequence"/>
</dbReference>
<dbReference type="RefSeq" id="XP_064852650.1">
    <property type="nucleotide sequence ID" value="XM_064996578.1"/>
</dbReference>
<reference evidence="3 4" key="1">
    <citation type="journal article" date="2023" name="Elife">
        <title>Identification of key yeast species and microbe-microbe interactions impacting larval growth of Drosophila in the wild.</title>
        <authorList>
            <person name="Mure A."/>
            <person name="Sugiura Y."/>
            <person name="Maeda R."/>
            <person name="Honda K."/>
            <person name="Sakurai N."/>
            <person name="Takahashi Y."/>
            <person name="Watada M."/>
            <person name="Katoh T."/>
            <person name="Gotoh A."/>
            <person name="Gotoh Y."/>
            <person name="Taniguchi I."/>
            <person name="Nakamura K."/>
            <person name="Hayashi T."/>
            <person name="Katayama T."/>
            <person name="Uemura T."/>
            <person name="Hattori Y."/>
        </authorList>
    </citation>
    <scope>NUCLEOTIDE SEQUENCE [LARGE SCALE GENOMIC DNA]</scope>
    <source>
        <strain evidence="3 4">SC-9</strain>
    </source>
</reference>
<dbReference type="PANTHER" id="PTHR21456:SF1">
    <property type="entry name" value="C2 NT-TYPE DOMAIN-CONTAINING PROTEIN"/>
    <property type="match status" value="1"/>
</dbReference>